<dbReference type="InParanoid" id="D6Z4U4"/>
<comment type="similarity">
    <text evidence="1">Belongs to the YggT family.</text>
</comment>
<dbReference type="HOGENOM" id="CLU_136788_1_0_7"/>
<evidence type="ECO:0000256" key="1">
    <source>
        <dbReference type="ARBA" id="ARBA00010894"/>
    </source>
</evidence>
<proteinExistence type="inferred from homology"/>
<evidence type="ECO:0000256" key="2">
    <source>
        <dbReference type="SAM" id="Phobius"/>
    </source>
</evidence>
<keyword evidence="2" id="KW-1133">Transmembrane helix</keyword>
<feature type="transmembrane region" description="Helical" evidence="2">
    <location>
        <begin position="70"/>
        <end position="90"/>
    </location>
</feature>
<dbReference type="eggNOG" id="COG0762">
    <property type="taxonomic scope" value="Bacteria"/>
</dbReference>
<dbReference type="RefSeq" id="WP_013164092.1">
    <property type="nucleotide sequence ID" value="NC_014216.1"/>
</dbReference>
<dbReference type="GO" id="GO:0016020">
    <property type="term" value="C:membrane"/>
    <property type="evidence" value="ECO:0007669"/>
    <property type="project" value="InterPro"/>
</dbReference>
<reference evidence="4" key="1">
    <citation type="submission" date="2010-02" db="EMBL/GenBank/DDBJ databases">
        <title>Complete sequence of Desulfurivibrio alkaliphilus AHT2.</title>
        <authorList>
            <consortium name="US DOE Joint Genome Institute"/>
            <person name="Pitluck S."/>
            <person name="Chertkov O."/>
            <person name="Detter J.C."/>
            <person name="Han C."/>
            <person name="Tapia R."/>
            <person name="Larimer F."/>
            <person name="Land M."/>
            <person name="Hauser L."/>
            <person name="Kyrpides N."/>
            <person name="Mikhailova N."/>
            <person name="Sorokin D.Y."/>
            <person name="Muyzer G."/>
            <person name="Woyke T."/>
        </authorList>
    </citation>
    <scope>NUCLEOTIDE SEQUENCE [LARGE SCALE GENOMIC DNA]</scope>
    <source>
        <strain evidence="4">DSM 19089 / UNIQEM U267 / AHT2</strain>
    </source>
</reference>
<evidence type="ECO:0000313" key="4">
    <source>
        <dbReference type="Proteomes" id="UP000001508"/>
    </source>
</evidence>
<dbReference type="PANTHER" id="PTHR33219">
    <property type="entry name" value="YLMG HOMOLOG PROTEIN 2, CHLOROPLASTIC"/>
    <property type="match status" value="1"/>
</dbReference>
<dbReference type="Pfam" id="PF02325">
    <property type="entry name" value="CCB3_YggT"/>
    <property type="match status" value="1"/>
</dbReference>
<evidence type="ECO:0000313" key="3">
    <source>
        <dbReference type="EMBL" id="ADH86569.1"/>
    </source>
</evidence>
<gene>
    <name evidence="3" type="ordered locus">DaAHT2_1889</name>
</gene>
<accession>D6Z4U4</accession>
<feature type="transmembrane region" description="Helical" evidence="2">
    <location>
        <begin position="7"/>
        <end position="32"/>
    </location>
</feature>
<dbReference type="OrthoDB" id="47652at2"/>
<evidence type="ECO:0008006" key="5">
    <source>
        <dbReference type="Google" id="ProtNLM"/>
    </source>
</evidence>
<dbReference type="PANTHER" id="PTHR33219:SF14">
    <property type="entry name" value="PROTEIN COFACTOR ASSEMBLY OF COMPLEX C SUBUNIT B CCB3, CHLOROPLASTIC-RELATED"/>
    <property type="match status" value="1"/>
</dbReference>
<dbReference type="Proteomes" id="UP000001508">
    <property type="component" value="Chromosome"/>
</dbReference>
<name>D6Z4U4_DESAT</name>
<protein>
    <recommendedName>
        <fullName evidence="5">YggT family protein</fullName>
    </recommendedName>
</protein>
<keyword evidence="4" id="KW-1185">Reference proteome</keyword>
<dbReference type="InterPro" id="IPR003425">
    <property type="entry name" value="CCB3/YggT"/>
</dbReference>
<dbReference type="STRING" id="589865.DaAHT2_1889"/>
<dbReference type="KEGG" id="dak:DaAHT2_1889"/>
<organism evidence="3 4">
    <name type="scientific">Desulfurivibrio alkaliphilus (strain DSM 19089 / UNIQEM U267 / AHT2)</name>
    <dbReference type="NCBI Taxonomy" id="589865"/>
    <lineage>
        <taxon>Bacteria</taxon>
        <taxon>Pseudomonadati</taxon>
        <taxon>Thermodesulfobacteriota</taxon>
        <taxon>Desulfobulbia</taxon>
        <taxon>Desulfobulbales</taxon>
        <taxon>Desulfobulbaceae</taxon>
        <taxon>Desulfurivibrio</taxon>
    </lineage>
</organism>
<keyword evidence="2" id="KW-0472">Membrane</keyword>
<dbReference type="AlphaFoldDB" id="D6Z4U4"/>
<keyword evidence="2" id="KW-0812">Transmembrane</keyword>
<dbReference type="EMBL" id="CP001940">
    <property type="protein sequence ID" value="ADH86569.1"/>
    <property type="molecule type" value="Genomic_DNA"/>
</dbReference>
<sequence>MFIISNFLNALAGVINIVFSVYIWVILGRVIISWVNADQYNPIVRFLYEITEPPLRVIRRYLPVMGGFDFAPLVLIMGIIFLQSFLVPTLQQLARALG</sequence>